<accession>A0ABT4TY50</accession>
<dbReference type="RefSeq" id="WP_270683524.1">
    <property type="nucleotide sequence ID" value="NZ_JAQFWQ010000005.1"/>
</dbReference>
<protein>
    <submittedName>
        <fullName evidence="1">Uncharacterized protein</fullName>
    </submittedName>
</protein>
<gene>
    <name evidence="1" type="ORF">O4J56_03125</name>
</gene>
<organism evidence="1 2">
    <name type="scientific">Nocardiopsis endophytica</name>
    <dbReference type="NCBI Taxonomy" id="3018445"/>
    <lineage>
        <taxon>Bacteria</taxon>
        <taxon>Bacillati</taxon>
        <taxon>Actinomycetota</taxon>
        <taxon>Actinomycetes</taxon>
        <taxon>Streptosporangiales</taxon>
        <taxon>Nocardiopsidaceae</taxon>
        <taxon>Nocardiopsis</taxon>
    </lineage>
</organism>
<name>A0ABT4TY50_9ACTN</name>
<evidence type="ECO:0000313" key="2">
    <source>
        <dbReference type="Proteomes" id="UP001527866"/>
    </source>
</evidence>
<dbReference type="Proteomes" id="UP001527866">
    <property type="component" value="Unassembled WGS sequence"/>
</dbReference>
<dbReference type="EMBL" id="JAQFWQ010000005">
    <property type="protein sequence ID" value="MDA2809623.1"/>
    <property type="molecule type" value="Genomic_DNA"/>
</dbReference>
<comment type="caution">
    <text evidence="1">The sequence shown here is derived from an EMBL/GenBank/DDBJ whole genome shotgun (WGS) entry which is preliminary data.</text>
</comment>
<keyword evidence="2" id="KW-1185">Reference proteome</keyword>
<proteinExistence type="predicted"/>
<sequence length="87" mass="9824">MAETNRNEDRTATLWGRSPEHAADHAAAAQLQARYPHMVIWFGETSGHFYAMDAVGLHKRPTVDALALFAWQRTNRPRPRGVVVSVR</sequence>
<reference evidence="1 2" key="1">
    <citation type="submission" date="2023-01" db="EMBL/GenBank/DDBJ databases">
        <title>Draft genome sequence of Nocardiopsis sp. RSe5-2 isolated from halophytes.</title>
        <authorList>
            <person name="Duangmal K."/>
            <person name="Chantavorakit T."/>
        </authorList>
    </citation>
    <scope>NUCLEOTIDE SEQUENCE [LARGE SCALE GENOMIC DNA]</scope>
    <source>
        <strain evidence="1 2">RSe5-2</strain>
    </source>
</reference>
<evidence type="ECO:0000313" key="1">
    <source>
        <dbReference type="EMBL" id="MDA2809623.1"/>
    </source>
</evidence>